<dbReference type="EMBL" id="FNWV01000001">
    <property type="protein sequence ID" value="SEH40518.1"/>
    <property type="molecule type" value="Genomic_DNA"/>
</dbReference>
<dbReference type="OrthoDB" id="9813995at2"/>
<dbReference type="PROSITE" id="PS00198">
    <property type="entry name" value="4FE4S_FER_1"/>
    <property type="match status" value="2"/>
</dbReference>
<evidence type="ECO:0000313" key="6">
    <source>
        <dbReference type="Proteomes" id="UP000183190"/>
    </source>
</evidence>
<organism evidence="5 6">
    <name type="scientific">Ruminococcus flavefaciens</name>
    <dbReference type="NCBI Taxonomy" id="1265"/>
    <lineage>
        <taxon>Bacteria</taxon>
        <taxon>Bacillati</taxon>
        <taxon>Bacillota</taxon>
        <taxon>Clostridia</taxon>
        <taxon>Eubacteriales</taxon>
        <taxon>Oscillospiraceae</taxon>
        <taxon>Ruminococcus</taxon>
    </lineage>
</organism>
<keyword evidence="1" id="KW-0479">Metal-binding</keyword>
<dbReference type="GO" id="GO:0051536">
    <property type="term" value="F:iron-sulfur cluster binding"/>
    <property type="evidence" value="ECO:0007669"/>
    <property type="project" value="UniProtKB-KW"/>
</dbReference>
<dbReference type="Pfam" id="PF12724">
    <property type="entry name" value="Flavodoxin_5"/>
    <property type="match status" value="1"/>
</dbReference>
<evidence type="ECO:0000313" key="5">
    <source>
        <dbReference type="EMBL" id="SEH40518.1"/>
    </source>
</evidence>
<dbReference type="GO" id="GO:0046872">
    <property type="term" value="F:metal ion binding"/>
    <property type="evidence" value="ECO:0007669"/>
    <property type="project" value="UniProtKB-KW"/>
</dbReference>
<dbReference type="Gene3D" id="3.40.50.360">
    <property type="match status" value="1"/>
</dbReference>
<dbReference type="RefSeq" id="WP_074714238.1">
    <property type="nucleotide sequence ID" value="NZ_FNWV01000001.1"/>
</dbReference>
<dbReference type="PANTHER" id="PTHR43122">
    <property type="entry name" value="FERREDOXIN SUBUNIT OF PYRUVATE:FLAVODOXIN OXIDOREDUCTASE-RELATED"/>
    <property type="match status" value="1"/>
</dbReference>
<dbReference type="Pfam" id="PF13187">
    <property type="entry name" value="Fer4_9"/>
    <property type="match status" value="1"/>
</dbReference>
<keyword evidence="2" id="KW-0408">Iron</keyword>
<dbReference type="InterPro" id="IPR047964">
    <property type="entry name" value="EFR1-like"/>
</dbReference>
<evidence type="ECO:0000256" key="2">
    <source>
        <dbReference type="ARBA" id="ARBA00023004"/>
    </source>
</evidence>
<dbReference type="InterPro" id="IPR029039">
    <property type="entry name" value="Flavoprotein-like_sf"/>
</dbReference>
<dbReference type="Proteomes" id="UP000183190">
    <property type="component" value="Unassembled WGS sequence"/>
</dbReference>
<dbReference type="NCBIfam" id="NF038196">
    <property type="entry name" value="ferrodoxin_EFR1"/>
    <property type="match status" value="1"/>
</dbReference>
<keyword evidence="3" id="KW-0411">Iron-sulfur</keyword>
<dbReference type="InterPro" id="IPR017896">
    <property type="entry name" value="4Fe4S_Fe-S-bd"/>
</dbReference>
<accession>A0A1H6HWH8</accession>
<protein>
    <submittedName>
        <fullName evidence="5">4Fe-4S dicluster domain-containing protein</fullName>
    </submittedName>
</protein>
<gene>
    <name evidence="5" type="ORF">SAMN02910265_00422</name>
</gene>
<dbReference type="SUPFAM" id="SSF54862">
    <property type="entry name" value="4Fe-4S ferredoxins"/>
    <property type="match status" value="1"/>
</dbReference>
<dbReference type="Gene3D" id="3.30.70.20">
    <property type="match status" value="1"/>
</dbReference>
<evidence type="ECO:0000259" key="4">
    <source>
        <dbReference type="PROSITE" id="PS51379"/>
    </source>
</evidence>
<feature type="domain" description="4Fe-4S ferredoxin-type" evidence="4">
    <location>
        <begin position="178"/>
        <end position="206"/>
    </location>
</feature>
<sequence>MIVYFSATGNSKYAAERIADALGDRAVSIEEKCYDITLKEDECLGIVTPTHWWALPIPVRAFLRNLKLHRRGSHYIFVASTYGTTPGCSAEETRHILREKGIRLSAAYNIKMPDNWTVTFDLSDPEKVAKQNEKAEVNIDRTIAMILHKKKGNFTRLRTPYAIYPLTDRVFAKVRSTKNLTVDDNCNGCGLCAKKCPVNAIKMRDGKPVWVRDRCALCFRCLHHCPQFAIQFRKGATKKHGQYTNPNVKV</sequence>
<feature type="domain" description="4Fe-4S ferredoxin-type" evidence="4">
    <location>
        <begin position="207"/>
        <end position="235"/>
    </location>
</feature>
<dbReference type="InterPro" id="IPR017900">
    <property type="entry name" value="4Fe4S_Fe_S_CS"/>
</dbReference>
<evidence type="ECO:0000256" key="3">
    <source>
        <dbReference type="ARBA" id="ARBA00023014"/>
    </source>
</evidence>
<dbReference type="InterPro" id="IPR026816">
    <property type="entry name" value="Flavodoxin_dom"/>
</dbReference>
<proteinExistence type="predicted"/>
<dbReference type="PANTHER" id="PTHR43122:SF1">
    <property type="entry name" value="IRON-SULFUR-BINDING PROTEIN"/>
    <property type="match status" value="1"/>
</dbReference>
<dbReference type="PROSITE" id="PS51379">
    <property type="entry name" value="4FE4S_FER_2"/>
    <property type="match status" value="2"/>
</dbReference>
<dbReference type="SUPFAM" id="SSF52218">
    <property type="entry name" value="Flavoproteins"/>
    <property type="match status" value="1"/>
</dbReference>
<reference evidence="5 6" key="1">
    <citation type="submission" date="2016-10" db="EMBL/GenBank/DDBJ databases">
        <authorList>
            <person name="de Groot N.N."/>
        </authorList>
    </citation>
    <scope>NUCLEOTIDE SEQUENCE [LARGE SCALE GENOMIC DNA]</scope>
    <source>
        <strain evidence="5 6">YAD2003</strain>
    </source>
</reference>
<name>A0A1H6HWH8_RUMFL</name>
<dbReference type="AlphaFoldDB" id="A0A1H6HWH8"/>
<evidence type="ECO:0000256" key="1">
    <source>
        <dbReference type="ARBA" id="ARBA00022723"/>
    </source>
</evidence>